<proteinExistence type="predicted"/>
<dbReference type="OrthoDB" id="19232at2759"/>
<accession>A0A2V0P067</accession>
<dbReference type="InParanoid" id="A0A2V0P067"/>
<dbReference type="InterPro" id="IPR055296">
    <property type="entry name" value="SRL2-like"/>
</dbReference>
<feature type="compositionally biased region" description="Gly residues" evidence="1">
    <location>
        <begin position="473"/>
        <end position="498"/>
    </location>
</feature>
<keyword evidence="3" id="KW-1185">Reference proteome</keyword>
<dbReference type="EMBL" id="BDRX01000039">
    <property type="protein sequence ID" value="GBF93271.1"/>
    <property type="molecule type" value="Genomic_DNA"/>
</dbReference>
<evidence type="ECO:0000313" key="3">
    <source>
        <dbReference type="Proteomes" id="UP000247498"/>
    </source>
</evidence>
<protein>
    <submittedName>
        <fullName evidence="2">Uncharacterized protein</fullName>
    </submittedName>
</protein>
<dbReference type="Proteomes" id="UP000247498">
    <property type="component" value="Unassembled WGS sequence"/>
</dbReference>
<evidence type="ECO:0000313" key="2">
    <source>
        <dbReference type="EMBL" id="GBF93271.1"/>
    </source>
</evidence>
<organism evidence="2 3">
    <name type="scientific">Raphidocelis subcapitata</name>
    <dbReference type="NCBI Taxonomy" id="307507"/>
    <lineage>
        <taxon>Eukaryota</taxon>
        <taxon>Viridiplantae</taxon>
        <taxon>Chlorophyta</taxon>
        <taxon>core chlorophytes</taxon>
        <taxon>Chlorophyceae</taxon>
        <taxon>CS clade</taxon>
        <taxon>Sphaeropleales</taxon>
        <taxon>Selenastraceae</taxon>
        <taxon>Raphidocelis</taxon>
    </lineage>
</organism>
<feature type="region of interest" description="Disordered" evidence="1">
    <location>
        <begin position="470"/>
        <end position="498"/>
    </location>
</feature>
<dbReference type="AlphaFoldDB" id="A0A2V0P067"/>
<name>A0A2V0P067_9CHLO</name>
<dbReference type="STRING" id="307507.A0A2V0P067"/>
<comment type="caution">
    <text evidence="2">The sequence shown here is derived from an EMBL/GenBank/DDBJ whole genome shotgun (WGS) entry which is preliminary data.</text>
</comment>
<dbReference type="PANTHER" id="PTHR46087">
    <property type="entry name" value="PUTATIVE, EXPRESSED-RELATED"/>
    <property type="match status" value="1"/>
</dbReference>
<dbReference type="PANTHER" id="PTHR46087:SF11">
    <property type="entry name" value="PROTEIN SEMI-ROLLED LEAF 2"/>
    <property type="match status" value="1"/>
</dbReference>
<evidence type="ECO:0000256" key="1">
    <source>
        <dbReference type="SAM" id="MobiDB-lite"/>
    </source>
</evidence>
<gene>
    <name evidence="2" type="ORF">Rsub_06003</name>
</gene>
<sequence>MVGVCCGCIAQPASVQPRKTYNSLVGSLFAGEAIKTGDPLDSTLRRKIQKLQEYIQKNPGKIPKVSRRLMRRVRATLRAPGDNLGHVKVAVLALVHMLAMSADEESSYSASFFARELVTGPDAVVPLLLRDPHIEVRTLGAELLSAFTRVQPEAESRLDAIQALVPLTCRAARAALHAETADQKVARAASRRRAGDALALPNPLDLIARRAPAHVAALEAACLRCLCEVVSLAARNKVAPEHLEEMQAVALDNLRRTAAAEDAAAAAAAAAVPSAAGLVAASLAAAPAAGGDGGSARAGSAAGGGSAPGAGAGAGAAAPPGVVDPEFYSAMGVAHRLPPVCGAGDAAARLLQLLAGFVRDISTVYEVMGTFYRYMDGKQRWGEDRIVQAFMAALAGSGTRHEFPIYSSLLRHASSGALAPRDCAAVVSVTAQQARRLGAAHAMPALAAALQELPRVYSAQARAAADAAAEDAAGGGGGGGGGDGDGGDGSAAGGGGGAGAGADPLREAVLGLVCQLAAGVGAAAELSEALTLALRAAAEDARAGDPVAALMGADAAAAAASAWRAGGSAGGGEPPREALPGGVLPPSLVAAVLAACEAAPPALRWPLLRVPAHLLPTALNGLRTDKQAAALAGAVCAALLSPDPAVWESATLPDVAAADRLLRACLAGGAPRPATELALGRWLLHAAQDWGGRGGYAAAGGGDAVRAAAVMQVASAAVRQLAALPGGAGSALPQLPIAVGGAAGLSATPEGIVAALPAFPTDSAPACAAALAALEEQQPPLAWAQAARAALAAAPGLLAELGEQRLGEALDLPPAEEEPRLLVGAGPDGKQPFSDRVQHALAKRMMTLRRDLAHVSELMRDSIAPRPSETGGGPALAGPHAPAVAAGGGGWAAGGGGAAAADAGLLGALPEELGPAAGGDPFGAAALPSAAAWAADAAAPPPRGGKGAAAAAAGGLDAAGVEAVLRQANGAGDVRIGAAAGEPEPARAGW</sequence>
<reference evidence="2 3" key="1">
    <citation type="journal article" date="2018" name="Sci. Rep.">
        <title>Raphidocelis subcapitata (=Pseudokirchneriella subcapitata) provides an insight into genome evolution and environmental adaptations in the Sphaeropleales.</title>
        <authorList>
            <person name="Suzuki S."/>
            <person name="Yamaguchi H."/>
            <person name="Nakajima N."/>
            <person name="Kawachi M."/>
        </authorList>
    </citation>
    <scope>NUCLEOTIDE SEQUENCE [LARGE SCALE GENOMIC DNA]</scope>
    <source>
        <strain evidence="2 3">NIES-35</strain>
    </source>
</reference>